<keyword evidence="5" id="KW-0804">Transcription</keyword>
<dbReference type="Pfam" id="PF08281">
    <property type="entry name" value="Sigma70_r4_2"/>
    <property type="match status" value="1"/>
</dbReference>
<dbReference type="SUPFAM" id="SSF88946">
    <property type="entry name" value="Sigma2 domain of RNA polymerase sigma factors"/>
    <property type="match status" value="1"/>
</dbReference>
<evidence type="ECO:0000256" key="1">
    <source>
        <dbReference type="ARBA" id="ARBA00010641"/>
    </source>
</evidence>
<evidence type="ECO:0000259" key="7">
    <source>
        <dbReference type="Pfam" id="PF08281"/>
    </source>
</evidence>
<dbReference type="NCBIfam" id="TIGR02937">
    <property type="entry name" value="sigma70-ECF"/>
    <property type="match status" value="1"/>
</dbReference>
<dbReference type="Pfam" id="PF04542">
    <property type="entry name" value="Sigma70_r2"/>
    <property type="match status" value="1"/>
</dbReference>
<feature type="domain" description="RNA polymerase sigma-70 region 2" evidence="6">
    <location>
        <begin position="29"/>
        <end position="100"/>
    </location>
</feature>
<evidence type="ECO:0000256" key="5">
    <source>
        <dbReference type="ARBA" id="ARBA00023163"/>
    </source>
</evidence>
<keyword evidence="3" id="KW-0731">Sigma factor</keyword>
<evidence type="ECO:0000259" key="6">
    <source>
        <dbReference type="Pfam" id="PF04542"/>
    </source>
</evidence>
<dbReference type="Proteomes" id="UP001275440">
    <property type="component" value="Unassembled WGS sequence"/>
</dbReference>
<name>A0ABU3WVW0_9NOCA</name>
<dbReference type="Gene3D" id="1.10.1740.10">
    <property type="match status" value="1"/>
</dbReference>
<feature type="domain" description="RNA polymerase sigma factor 70 region 4 type 2" evidence="7">
    <location>
        <begin position="125"/>
        <end position="175"/>
    </location>
</feature>
<dbReference type="InterPro" id="IPR039425">
    <property type="entry name" value="RNA_pol_sigma-70-like"/>
</dbReference>
<dbReference type="SUPFAM" id="SSF88659">
    <property type="entry name" value="Sigma3 and sigma4 domains of RNA polymerase sigma factors"/>
    <property type="match status" value="1"/>
</dbReference>
<accession>A0ABU3WVW0</accession>
<keyword evidence="2" id="KW-0805">Transcription regulation</keyword>
<evidence type="ECO:0000313" key="8">
    <source>
        <dbReference type="EMBL" id="MDV2478138.1"/>
    </source>
</evidence>
<dbReference type="CDD" id="cd06171">
    <property type="entry name" value="Sigma70_r4"/>
    <property type="match status" value="1"/>
</dbReference>
<dbReference type="InterPro" id="IPR014284">
    <property type="entry name" value="RNA_pol_sigma-70_dom"/>
</dbReference>
<dbReference type="RefSeq" id="WP_072814809.1">
    <property type="nucleotide sequence ID" value="NZ_JAHWLX010000100.1"/>
</dbReference>
<protein>
    <submittedName>
        <fullName evidence="8">Sigma-70 family RNA polymerase sigma factor</fullName>
    </submittedName>
</protein>
<dbReference type="InterPro" id="IPR013249">
    <property type="entry name" value="RNA_pol_sigma70_r4_t2"/>
</dbReference>
<dbReference type="InterPro" id="IPR007627">
    <property type="entry name" value="RNA_pol_sigma70_r2"/>
</dbReference>
<proteinExistence type="inferred from homology"/>
<gene>
    <name evidence="8" type="ORF">F8M49_26975</name>
</gene>
<keyword evidence="4" id="KW-0238">DNA-binding</keyword>
<keyword evidence="9" id="KW-1185">Reference proteome</keyword>
<dbReference type="InterPro" id="IPR013324">
    <property type="entry name" value="RNA_pol_sigma_r3/r4-like"/>
</dbReference>
<evidence type="ECO:0000256" key="3">
    <source>
        <dbReference type="ARBA" id="ARBA00023082"/>
    </source>
</evidence>
<dbReference type="EMBL" id="WBMO01000005">
    <property type="protein sequence ID" value="MDV2478138.1"/>
    <property type="molecule type" value="Genomic_DNA"/>
</dbReference>
<organism evidence="8 9">
    <name type="scientific">Rhodococcus zopfii</name>
    <dbReference type="NCBI Taxonomy" id="43772"/>
    <lineage>
        <taxon>Bacteria</taxon>
        <taxon>Bacillati</taxon>
        <taxon>Actinomycetota</taxon>
        <taxon>Actinomycetes</taxon>
        <taxon>Mycobacteriales</taxon>
        <taxon>Nocardiaceae</taxon>
        <taxon>Rhodococcus</taxon>
    </lineage>
</organism>
<comment type="caution">
    <text evidence="8">The sequence shown here is derived from an EMBL/GenBank/DDBJ whole genome shotgun (WGS) entry which is preliminary data.</text>
</comment>
<evidence type="ECO:0000256" key="4">
    <source>
        <dbReference type="ARBA" id="ARBA00023125"/>
    </source>
</evidence>
<dbReference type="InterPro" id="IPR036388">
    <property type="entry name" value="WH-like_DNA-bd_sf"/>
</dbReference>
<evidence type="ECO:0000313" key="9">
    <source>
        <dbReference type="Proteomes" id="UP001275440"/>
    </source>
</evidence>
<evidence type="ECO:0000256" key="2">
    <source>
        <dbReference type="ARBA" id="ARBA00023015"/>
    </source>
</evidence>
<sequence length="194" mass="21465">MTDTETEALLRNWVPRAVAGEPHAVGVVVRSVHPHVMRFCDARMDAHTRAHTPVEDLAQEVCLALTRALPRYRDRGTSVLRFAFGIATRKIADARRSAARSAPHVHEVAAPGPEEAVLDEELIAAAQRLMATLPEQQLLVLKLRVMQGYSTERTAELLGTTPGAVRIAQHRALNRIRLQLNRIEHADTARSAAR</sequence>
<dbReference type="PANTHER" id="PTHR43133">
    <property type="entry name" value="RNA POLYMERASE ECF-TYPE SIGMA FACTO"/>
    <property type="match status" value="1"/>
</dbReference>
<reference evidence="8 9" key="1">
    <citation type="submission" date="2019-10" db="EMBL/GenBank/DDBJ databases">
        <title>Draft Genome Assembly of Rhodococcus zopfii DSM44189.</title>
        <authorList>
            <person name="Sutton J.M."/>
            <person name="Akob D.M."/>
            <person name="Bushman T.J."/>
        </authorList>
    </citation>
    <scope>NUCLEOTIDE SEQUENCE [LARGE SCALE GENOMIC DNA]</scope>
    <source>
        <strain evidence="8 9">DSM 44189</strain>
    </source>
</reference>
<dbReference type="Gene3D" id="1.10.10.10">
    <property type="entry name" value="Winged helix-like DNA-binding domain superfamily/Winged helix DNA-binding domain"/>
    <property type="match status" value="1"/>
</dbReference>
<comment type="similarity">
    <text evidence="1">Belongs to the sigma-70 factor family. ECF subfamily.</text>
</comment>
<dbReference type="PANTHER" id="PTHR43133:SF58">
    <property type="entry name" value="ECF RNA POLYMERASE SIGMA FACTOR SIGD"/>
    <property type="match status" value="1"/>
</dbReference>
<dbReference type="InterPro" id="IPR013325">
    <property type="entry name" value="RNA_pol_sigma_r2"/>
</dbReference>